<dbReference type="STRING" id="602072.A0A1R3RYU5"/>
<reference evidence="5" key="1">
    <citation type="journal article" date="2017" name="Genome Biol.">
        <title>Comparative genomics reveals high biological diversity and specific adaptations in the industrially and medically important fungal genus Aspergillus.</title>
        <authorList>
            <person name="de Vries R.P."/>
            <person name="Riley R."/>
            <person name="Wiebenga A."/>
            <person name="Aguilar-Osorio G."/>
            <person name="Amillis S."/>
            <person name="Uchima C.A."/>
            <person name="Anderluh G."/>
            <person name="Asadollahi M."/>
            <person name="Askin M."/>
            <person name="Barry K."/>
            <person name="Battaglia E."/>
            <person name="Bayram O."/>
            <person name="Benocci T."/>
            <person name="Braus-Stromeyer S.A."/>
            <person name="Caldana C."/>
            <person name="Canovas D."/>
            <person name="Cerqueira G.C."/>
            <person name="Chen F."/>
            <person name="Chen W."/>
            <person name="Choi C."/>
            <person name="Clum A."/>
            <person name="Dos Santos R.A."/>
            <person name="Damasio A.R."/>
            <person name="Diallinas G."/>
            <person name="Emri T."/>
            <person name="Fekete E."/>
            <person name="Flipphi M."/>
            <person name="Freyberg S."/>
            <person name="Gallo A."/>
            <person name="Gournas C."/>
            <person name="Habgood R."/>
            <person name="Hainaut M."/>
            <person name="Harispe M.L."/>
            <person name="Henrissat B."/>
            <person name="Hilden K.S."/>
            <person name="Hope R."/>
            <person name="Hossain A."/>
            <person name="Karabika E."/>
            <person name="Karaffa L."/>
            <person name="Karanyi Z."/>
            <person name="Krasevec N."/>
            <person name="Kuo A."/>
            <person name="Kusch H."/>
            <person name="LaButti K."/>
            <person name="Lagendijk E.L."/>
            <person name="Lapidus A."/>
            <person name="Levasseur A."/>
            <person name="Lindquist E."/>
            <person name="Lipzen A."/>
            <person name="Logrieco A.F."/>
            <person name="MacCabe A."/>
            <person name="Maekelae M.R."/>
            <person name="Malavazi I."/>
            <person name="Melin P."/>
            <person name="Meyer V."/>
            <person name="Mielnichuk N."/>
            <person name="Miskei M."/>
            <person name="Molnar A.P."/>
            <person name="Mule G."/>
            <person name="Ngan C.Y."/>
            <person name="Orejas M."/>
            <person name="Orosz E."/>
            <person name="Ouedraogo J.P."/>
            <person name="Overkamp K.M."/>
            <person name="Park H.-S."/>
            <person name="Perrone G."/>
            <person name="Piumi F."/>
            <person name="Punt P.J."/>
            <person name="Ram A.F."/>
            <person name="Ramon A."/>
            <person name="Rauscher S."/>
            <person name="Record E."/>
            <person name="Riano-Pachon D.M."/>
            <person name="Robert V."/>
            <person name="Roehrig J."/>
            <person name="Ruller R."/>
            <person name="Salamov A."/>
            <person name="Salih N.S."/>
            <person name="Samson R.A."/>
            <person name="Sandor E."/>
            <person name="Sanguinetti M."/>
            <person name="Schuetze T."/>
            <person name="Sepcic K."/>
            <person name="Shelest E."/>
            <person name="Sherlock G."/>
            <person name="Sophianopoulou V."/>
            <person name="Squina F.M."/>
            <person name="Sun H."/>
            <person name="Susca A."/>
            <person name="Todd R.B."/>
            <person name="Tsang A."/>
            <person name="Unkles S.E."/>
            <person name="van de Wiele N."/>
            <person name="van Rossen-Uffink D."/>
            <person name="Oliveira J.V."/>
            <person name="Vesth T.C."/>
            <person name="Visser J."/>
            <person name="Yu J.-H."/>
            <person name="Zhou M."/>
            <person name="Andersen M.R."/>
            <person name="Archer D.B."/>
            <person name="Baker S.E."/>
            <person name="Benoit I."/>
            <person name="Brakhage A.A."/>
            <person name="Braus G.H."/>
            <person name="Fischer R."/>
            <person name="Frisvad J.C."/>
            <person name="Goldman G.H."/>
            <person name="Houbraken J."/>
            <person name="Oakley B."/>
            <person name="Pocsi I."/>
            <person name="Scazzocchio C."/>
            <person name="Seiboth B."/>
            <person name="vanKuyk P.A."/>
            <person name="Wortman J."/>
            <person name="Dyer P.S."/>
            <person name="Grigoriev I.V."/>
        </authorList>
    </citation>
    <scope>NUCLEOTIDE SEQUENCE [LARGE SCALE GENOMIC DNA]</scope>
    <source>
        <strain evidence="5">ITEM 5010</strain>
    </source>
</reference>
<dbReference type="AlphaFoldDB" id="A0A1R3RYU5"/>
<proteinExistence type="predicted"/>
<evidence type="ECO:0000259" key="3">
    <source>
        <dbReference type="Pfam" id="PF07683"/>
    </source>
</evidence>
<evidence type="ECO:0000259" key="2">
    <source>
        <dbReference type="Pfam" id="PF02492"/>
    </source>
</evidence>
<feature type="domain" description="CobW/HypB/UreG nucleotide-binding" evidence="2">
    <location>
        <begin position="34"/>
        <end position="237"/>
    </location>
</feature>
<dbReference type="PANTHER" id="PTHR13748:SF31">
    <property type="entry name" value="ZINC-REGULATED GTPASE METALLOPROTEIN ACTIVATOR 1A-RELATED"/>
    <property type="match status" value="1"/>
</dbReference>
<dbReference type="SUPFAM" id="SSF90002">
    <property type="entry name" value="Hypothetical protein YjiA, C-terminal domain"/>
    <property type="match status" value="1"/>
</dbReference>
<dbReference type="Proteomes" id="UP000188318">
    <property type="component" value="Unassembled WGS sequence"/>
</dbReference>
<dbReference type="CDD" id="cd03112">
    <property type="entry name" value="CobW-like"/>
    <property type="match status" value="1"/>
</dbReference>
<gene>
    <name evidence="4" type="ORF">ASPCADRAFT_203401</name>
</gene>
<protein>
    <submittedName>
        <fullName evidence="4">Uncharacterized protein</fullName>
    </submittedName>
</protein>
<dbReference type="InterPro" id="IPR003495">
    <property type="entry name" value="CobW/HypB/UreG_nucleotide-bd"/>
</dbReference>
<accession>A0A1R3RYU5</accession>
<dbReference type="InterPro" id="IPR051316">
    <property type="entry name" value="Zinc-reg_GTPase_activator"/>
</dbReference>
<keyword evidence="5" id="KW-1185">Reference proteome</keyword>
<dbReference type="EMBL" id="KV907494">
    <property type="protein sequence ID" value="OOF99631.1"/>
    <property type="molecule type" value="Genomic_DNA"/>
</dbReference>
<sequence>MDDDDAPPQLVDVSTAPDPAPSTSVDTPAQGRVPITLVTGYLGAGKTTLLNYILTEKHGKKIAVIMNEFGDSTDIEKPLTVNQDGQEVTEWMEVGNGCICCSVKDNGVMAIESLMERRGAFDYILLETTGLADPGNIAPVFWVDDNLGSSIYLDGIVTLVDAKNILHLLDEPTPEETVSSHGTDSHSHSHSGPVLSMAHMQISHADVIILNKADLVTEDELARVKDRVTAINNAAKIHITDHSKTPEIEGVVLDLHAYDHLDSLDFAQKGHSHIDPAISTVAITTPPVSSSQVSRIDTWLQSVLWDSIMPLASEVSGPTGFEIHRLKGILVLDDGSTKIIQAVRDVFEIRDAEPAQDAKTQCKVVLIGRGLGVDGGPWQRSFEEFLLRSTD</sequence>
<dbReference type="GO" id="GO:0005737">
    <property type="term" value="C:cytoplasm"/>
    <property type="evidence" value="ECO:0007669"/>
    <property type="project" value="TreeGrafter"/>
</dbReference>
<dbReference type="SUPFAM" id="SSF52540">
    <property type="entry name" value="P-loop containing nucleoside triphosphate hydrolases"/>
    <property type="match status" value="1"/>
</dbReference>
<feature type="domain" description="CobW C-terminal" evidence="3">
    <location>
        <begin position="320"/>
        <end position="371"/>
    </location>
</feature>
<dbReference type="VEuPathDB" id="FungiDB:ASPCADRAFT_203401"/>
<dbReference type="Pfam" id="PF02492">
    <property type="entry name" value="cobW"/>
    <property type="match status" value="1"/>
</dbReference>
<dbReference type="OrthoDB" id="635774at2759"/>
<dbReference type="InterPro" id="IPR011629">
    <property type="entry name" value="CobW-like_C"/>
</dbReference>
<dbReference type="Pfam" id="PF07683">
    <property type="entry name" value="CobW_C"/>
    <property type="match status" value="1"/>
</dbReference>
<name>A0A1R3RYU5_ASPC5</name>
<evidence type="ECO:0000256" key="1">
    <source>
        <dbReference type="SAM" id="MobiDB-lite"/>
    </source>
</evidence>
<dbReference type="Gene3D" id="3.40.50.300">
    <property type="entry name" value="P-loop containing nucleotide triphosphate hydrolases"/>
    <property type="match status" value="1"/>
</dbReference>
<dbReference type="OMA" id="GHSHMDP"/>
<feature type="region of interest" description="Disordered" evidence="1">
    <location>
        <begin position="1"/>
        <end position="29"/>
    </location>
</feature>
<evidence type="ECO:0000313" key="5">
    <source>
        <dbReference type="Proteomes" id="UP000188318"/>
    </source>
</evidence>
<dbReference type="InterPro" id="IPR027417">
    <property type="entry name" value="P-loop_NTPase"/>
</dbReference>
<dbReference type="PANTHER" id="PTHR13748">
    <property type="entry name" value="COBW-RELATED"/>
    <property type="match status" value="1"/>
</dbReference>
<organism evidence="4 5">
    <name type="scientific">Aspergillus carbonarius (strain ITEM 5010)</name>
    <dbReference type="NCBI Taxonomy" id="602072"/>
    <lineage>
        <taxon>Eukaryota</taxon>
        <taxon>Fungi</taxon>
        <taxon>Dikarya</taxon>
        <taxon>Ascomycota</taxon>
        <taxon>Pezizomycotina</taxon>
        <taxon>Eurotiomycetes</taxon>
        <taxon>Eurotiomycetidae</taxon>
        <taxon>Eurotiales</taxon>
        <taxon>Aspergillaceae</taxon>
        <taxon>Aspergillus</taxon>
        <taxon>Aspergillus subgen. Circumdati</taxon>
    </lineage>
</organism>
<evidence type="ECO:0000313" key="4">
    <source>
        <dbReference type="EMBL" id="OOF99631.1"/>
    </source>
</evidence>